<sequence>MSINEVYEAINSDDRVRRLMKTVPLNILERMRVRHFASKQFVLQQDERYDYTYLLVSGRVKVFLNSPSGKQVVLDVYDPGMFLGEQEAIIKRPYSASVVNISPVTVLEMKNADFVEWTQKDHYFADHLIGNLSAQIYHLTKRMERYSMHSALQQIGLFLLQCGDGRAPITRERITYEVDTSYRNINRVLKRLADIGVIEISRSTIHITDRQTLQKIIEREE</sequence>
<dbReference type="InterPro" id="IPR036390">
    <property type="entry name" value="WH_DNA-bd_sf"/>
</dbReference>
<keyword evidence="3" id="KW-0804">Transcription</keyword>
<dbReference type="InterPro" id="IPR012318">
    <property type="entry name" value="HTH_CRP"/>
</dbReference>
<dbReference type="Pfam" id="PF13545">
    <property type="entry name" value="HTH_Crp_2"/>
    <property type="match status" value="1"/>
</dbReference>
<accession>A0A2J6NQE3</accession>
<dbReference type="SUPFAM" id="SSF46785">
    <property type="entry name" value="Winged helix' DNA-binding domain"/>
    <property type="match status" value="1"/>
</dbReference>
<reference evidence="5 6" key="1">
    <citation type="submission" date="2017-09" db="EMBL/GenBank/DDBJ databases">
        <title>Bacterial strain isolated from the female urinary microbiota.</title>
        <authorList>
            <person name="Thomas-White K."/>
            <person name="Kumar N."/>
            <person name="Forster S."/>
            <person name="Putonti C."/>
            <person name="Lawley T."/>
            <person name="Wolfe A.J."/>
        </authorList>
    </citation>
    <scope>NUCLEOTIDE SEQUENCE [LARGE SCALE GENOMIC DNA]</scope>
    <source>
        <strain evidence="5 6">UMB0683</strain>
    </source>
</reference>
<keyword evidence="2" id="KW-0238">DNA-binding</keyword>
<evidence type="ECO:0000256" key="1">
    <source>
        <dbReference type="ARBA" id="ARBA00023015"/>
    </source>
</evidence>
<dbReference type="InterPro" id="IPR014710">
    <property type="entry name" value="RmlC-like_jellyroll"/>
</dbReference>
<dbReference type="OrthoDB" id="581021at2"/>
<dbReference type="InterPro" id="IPR000595">
    <property type="entry name" value="cNMP-bd_dom"/>
</dbReference>
<dbReference type="PANTHER" id="PTHR24567:SF26">
    <property type="entry name" value="REGULATORY PROTEIN YEIL"/>
    <property type="match status" value="1"/>
</dbReference>
<dbReference type="Pfam" id="PF00027">
    <property type="entry name" value="cNMP_binding"/>
    <property type="match status" value="1"/>
</dbReference>
<dbReference type="CDD" id="cd00038">
    <property type="entry name" value="CAP_ED"/>
    <property type="match status" value="1"/>
</dbReference>
<dbReference type="GO" id="GO:0003700">
    <property type="term" value="F:DNA-binding transcription factor activity"/>
    <property type="evidence" value="ECO:0007669"/>
    <property type="project" value="TreeGrafter"/>
</dbReference>
<evidence type="ECO:0000259" key="4">
    <source>
        <dbReference type="PROSITE" id="PS50042"/>
    </source>
</evidence>
<gene>
    <name evidence="5" type="ORF">CK797_00340</name>
</gene>
<dbReference type="InterPro" id="IPR018490">
    <property type="entry name" value="cNMP-bd_dom_sf"/>
</dbReference>
<dbReference type="Proteomes" id="UP000239920">
    <property type="component" value="Unassembled WGS sequence"/>
</dbReference>
<dbReference type="SUPFAM" id="SSF51206">
    <property type="entry name" value="cAMP-binding domain-like"/>
    <property type="match status" value="1"/>
</dbReference>
<dbReference type="InterPro" id="IPR050397">
    <property type="entry name" value="Env_Response_Regulators"/>
</dbReference>
<dbReference type="GO" id="GO:0003677">
    <property type="term" value="F:DNA binding"/>
    <property type="evidence" value="ECO:0007669"/>
    <property type="project" value="UniProtKB-KW"/>
</dbReference>
<protein>
    <submittedName>
        <fullName evidence="5">Crp/Fnr family transcriptional regulator</fullName>
    </submittedName>
</protein>
<dbReference type="GO" id="GO:0005829">
    <property type="term" value="C:cytosol"/>
    <property type="evidence" value="ECO:0007669"/>
    <property type="project" value="TreeGrafter"/>
</dbReference>
<dbReference type="PANTHER" id="PTHR24567">
    <property type="entry name" value="CRP FAMILY TRANSCRIPTIONAL REGULATORY PROTEIN"/>
    <property type="match status" value="1"/>
</dbReference>
<evidence type="ECO:0000256" key="2">
    <source>
        <dbReference type="ARBA" id="ARBA00023125"/>
    </source>
</evidence>
<feature type="domain" description="Cyclic nucleotide-binding" evidence="4">
    <location>
        <begin position="15"/>
        <end position="114"/>
    </location>
</feature>
<keyword evidence="1" id="KW-0805">Transcription regulation</keyword>
<evidence type="ECO:0000313" key="5">
    <source>
        <dbReference type="EMBL" id="PMB83535.1"/>
    </source>
</evidence>
<dbReference type="Gene3D" id="2.60.120.10">
    <property type="entry name" value="Jelly Rolls"/>
    <property type="match status" value="1"/>
</dbReference>
<organism evidence="5 6">
    <name type="scientific">Limosilactobacillus pontis</name>
    <dbReference type="NCBI Taxonomy" id="35787"/>
    <lineage>
        <taxon>Bacteria</taxon>
        <taxon>Bacillati</taxon>
        <taxon>Bacillota</taxon>
        <taxon>Bacilli</taxon>
        <taxon>Lactobacillales</taxon>
        <taxon>Lactobacillaceae</taxon>
        <taxon>Limosilactobacillus</taxon>
    </lineage>
</organism>
<evidence type="ECO:0000313" key="6">
    <source>
        <dbReference type="Proteomes" id="UP000239920"/>
    </source>
</evidence>
<dbReference type="RefSeq" id="WP_104687845.1">
    <property type="nucleotide sequence ID" value="NZ_JBKTHY010000025.1"/>
</dbReference>
<comment type="caution">
    <text evidence="5">The sequence shown here is derived from an EMBL/GenBank/DDBJ whole genome shotgun (WGS) entry which is preliminary data.</text>
</comment>
<evidence type="ECO:0000256" key="3">
    <source>
        <dbReference type="ARBA" id="ARBA00023163"/>
    </source>
</evidence>
<dbReference type="AlphaFoldDB" id="A0A2J6NQE3"/>
<dbReference type="SMART" id="SM00100">
    <property type="entry name" value="cNMP"/>
    <property type="match status" value="1"/>
</dbReference>
<name>A0A2J6NQE3_9LACO</name>
<proteinExistence type="predicted"/>
<dbReference type="PROSITE" id="PS50042">
    <property type="entry name" value="CNMP_BINDING_3"/>
    <property type="match status" value="1"/>
</dbReference>
<dbReference type="EMBL" id="PNFV01000001">
    <property type="protein sequence ID" value="PMB83535.1"/>
    <property type="molecule type" value="Genomic_DNA"/>
</dbReference>